<name>A0ABW8K315_9GAMM</name>
<evidence type="ECO:0000256" key="8">
    <source>
        <dbReference type="ARBA" id="ARBA00023554"/>
    </source>
</evidence>
<keyword evidence="7 10" id="KW-0560">Oxidoreductase</keyword>
<keyword evidence="3 10" id="KW-0816">Tricarboxylic acid cycle</keyword>
<accession>A0ABW8K315</accession>
<dbReference type="Pfam" id="PF03971">
    <property type="entry name" value="IDH"/>
    <property type="match status" value="1"/>
</dbReference>
<protein>
    <recommendedName>
        <fullName evidence="10">Isocitrate dehydrogenase [NADP]</fullName>
        <ecNumber evidence="10">1.1.1.42</ecNumber>
    </recommendedName>
    <alternativeName>
        <fullName evidence="10">Oxalosuccinate decarboxylase</fullName>
    </alternativeName>
</protein>
<gene>
    <name evidence="11" type="ORF">ISS97_08440</name>
</gene>
<keyword evidence="2 10" id="KW-0329">Glyoxylate bypass</keyword>
<dbReference type="SUPFAM" id="SSF53659">
    <property type="entry name" value="Isocitrate/Isopropylmalate dehydrogenase-like"/>
    <property type="match status" value="1"/>
</dbReference>
<sequence>MSNAPKIIYTLTDEAPFLATHSLLPIVQAFTKPAGIAVETRDISLAGRIISQFSDVMKDEQKMADDLAELGQLATTPEANIIKLPNISASMPQLKAAIKELQGQGYALPEYPEAPSDVSDWNVQARYDKVKGSAVNPVLREGNSDRRAPLSVKNYARKHPHKMGAWSADSKTHVAHMDGGDFYGSEKSALVEKATDVKIEWFGKDGSTFVLKEKTSISAGELIDAAVMSKKALASFVDAQIEDAKKQGVLFSLHLKATMMKVSDPIMFGEVVTEFYKDVLAKHADTLKTIGFNPNNGIGDLYARIAALPADKQAEMAADVQAEYAKRPALAMVNSDKGITNLHVPSDVIVDASMPAMIRDSGKMWNAEGKLQDTKALIPDRSYAGVYQVVIEDCKAHGAFDPATMGSVPNVGLMAQAAEEYGSHNKTFQIAADGVVRVTDSNGTMLLEHNVEAGDIWRMCQTKDAPIQDWVKLAVSRARLSNTPAVFWLDPARAHDTQVIKKVERYLKDHDTSGLDIRILSPVEATRFSLERIRKGQDTISVTGNVLRDYLTDLFPIMELGTSAKMLSIVPLMAGGGLFETGAGGSAPKHVQQFLEEDCLRWDSLGEFLALAASLEHLSNRYNNAAAGVLAKTLDQATGKFLDNNKSPARKVGELDNRGSHFYLALYWAQALAAQDEDAALKAKFAPLAKSLTENEAKIVAELNGAQGKPVDIKGYYRPDTALVTKAMRPSATFNAALDALVAG</sequence>
<evidence type="ECO:0000256" key="2">
    <source>
        <dbReference type="ARBA" id="ARBA00022435"/>
    </source>
</evidence>
<evidence type="ECO:0000256" key="7">
    <source>
        <dbReference type="ARBA" id="ARBA00023002"/>
    </source>
</evidence>
<keyword evidence="12" id="KW-1185">Reference proteome</keyword>
<dbReference type="InterPro" id="IPR004436">
    <property type="entry name" value="Isocitrate_DH_NADP_mono"/>
</dbReference>
<dbReference type="EC" id="1.1.1.42" evidence="10"/>
<reference evidence="11 12" key="1">
    <citation type="submission" date="2020-10" db="EMBL/GenBank/DDBJ databases">
        <title>Phylogeny of dyella-like bacteria.</title>
        <authorList>
            <person name="Fu J."/>
        </authorList>
    </citation>
    <scope>NUCLEOTIDE SEQUENCE [LARGE SCALE GENOMIC DNA]</scope>
    <source>
        <strain evidence="11 12">BB4</strain>
    </source>
</reference>
<keyword evidence="5" id="KW-0460">Magnesium</keyword>
<dbReference type="Proteomes" id="UP001620408">
    <property type="component" value="Unassembled WGS sequence"/>
</dbReference>
<dbReference type="PANTHER" id="PTHR36999:SF1">
    <property type="entry name" value="ISOCITRATE DEHYDROGENASE (NADP(+))"/>
    <property type="match status" value="1"/>
</dbReference>
<dbReference type="PANTHER" id="PTHR36999">
    <property type="entry name" value="ISOCITRATE DEHYDROGENASE [NADP]"/>
    <property type="match status" value="1"/>
</dbReference>
<comment type="similarity">
    <text evidence="9 10">Belongs to the monomeric-type IDH family.</text>
</comment>
<dbReference type="NCBIfam" id="TIGR00178">
    <property type="entry name" value="monomer_idh"/>
    <property type="match status" value="1"/>
</dbReference>
<keyword evidence="6 10" id="KW-0521">NADP</keyword>
<comment type="catalytic activity">
    <reaction evidence="8 10">
        <text>D-threo-isocitrate + NADP(+) = 2-oxoglutarate + CO2 + NADPH</text>
        <dbReference type="Rhea" id="RHEA:19629"/>
        <dbReference type="ChEBI" id="CHEBI:15562"/>
        <dbReference type="ChEBI" id="CHEBI:16526"/>
        <dbReference type="ChEBI" id="CHEBI:16810"/>
        <dbReference type="ChEBI" id="CHEBI:57783"/>
        <dbReference type="ChEBI" id="CHEBI:58349"/>
        <dbReference type="EC" id="1.1.1.42"/>
    </reaction>
</comment>
<evidence type="ECO:0000256" key="10">
    <source>
        <dbReference type="PIRNR" id="PIRNR009407"/>
    </source>
</evidence>
<evidence type="ECO:0000256" key="3">
    <source>
        <dbReference type="ARBA" id="ARBA00022532"/>
    </source>
</evidence>
<evidence type="ECO:0000256" key="9">
    <source>
        <dbReference type="ARBA" id="ARBA00046318"/>
    </source>
</evidence>
<dbReference type="Gene3D" id="3.40.718.10">
    <property type="entry name" value="Isopropylmalate Dehydrogenase"/>
    <property type="match status" value="1"/>
</dbReference>
<dbReference type="PIRSF" id="PIRSF009407">
    <property type="entry name" value="IDH_monmr"/>
    <property type="match status" value="1"/>
</dbReference>
<proteinExistence type="inferred from homology"/>
<evidence type="ECO:0000256" key="6">
    <source>
        <dbReference type="ARBA" id="ARBA00022857"/>
    </source>
</evidence>
<dbReference type="RefSeq" id="WP_379985273.1">
    <property type="nucleotide sequence ID" value="NZ_JADIKD010000009.1"/>
</dbReference>
<comment type="cofactor">
    <cofactor evidence="1">
        <name>Mg(2+)</name>
        <dbReference type="ChEBI" id="CHEBI:18420"/>
    </cofactor>
</comment>
<keyword evidence="4" id="KW-0479">Metal-binding</keyword>
<evidence type="ECO:0000313" key="11">
    <source>
        <dbReference type="EMBL" id="MFK2917289.1"/>
    </source>
</evidence>
<organism evidence="11 12">
    <name type="scientific">Dyella koreensis</name>
    <dbReference type="NCBI Taxonomy" id="311235"/>
    <lineage>
        <taxon>Bacteria</taxon>
        <taxon>Pseudomonadati</taxon>
        <taxon>Pseudomonadota</taxon>
        <taxon>Gammaproteobacteria</taxon>
        <taxon>Lysobacterales</taxon>
        <taxon>Rhodanobacteraceae</taxon>
        <taxon>Dyella</taxon>
    </lineage>
</organism>
<dbReference type="GO" id="GO:0004450">
    <property type="term" value="F:isocitrate dehydrogenase (NADP+) activity"/>
    <property type="evidence" value="ECO:0007669"/>
    <property type="project" value="UniProtKB-EC"/>
</dbReference>
<evidence type="ECO:0000313" key="12">
    <source>
        <dbReference type="Proteomes" id="UP001620408"/>
    </source>
</evidence>
<dbReference type="EMBL" id="JADIKD010000009">
    <property type="protein sequence ID" value="MFK2917289.1"/>
    <property type="molecule type" value="Genomic_DNA"/>
</dbReference>
<evidence type="ECO:0000256" key="5">
    <source>
        <dbReference type="ARBA" id="ARBA00022842"/>
    </source>
</evidence>
<evidence type="ECO:0000256" key="4">
    <source>
        <dbReference type="ARBA" id="ARBA00022723"/>
    </source>
</evidence>
<evidence type="ECO:0000256" key="1">
    <source>
        <dbReference type="ARBA" id="ARBA00001946"/>
    </source>
</evidence>
<comment type="caution">
    <text evidence="11">The sequence shown here is derived from an EMBL/GenBank/DDBJ whole genome shotgun (WGS) entry which is preliminary data.</text>
</comment>